<dbReference type="RefSeq" id="WP_358285019.1">
    <property type="nucleotide sequence ID" value="NZ_JBEYGJ010000021.1"/>
</dbReference>
<organism evidence="1 2">
    <name type="scientific">Streptomyces massasporeus</name>
    <dbReference type="NCBI Taxonomy" id="67324"/>
    <lineage>
        <taxon>Bacteria</taxon>
        <taxon>Bacillati</taxon>
        <taxon>Actinomycetota</taxon>
        <taxon>Actinomycetes</taxon>
        <taxon>Kitasatosporales</taxon>
        <taxon>Streptomycetaceae</taxon>
        <taxon>Streptomyces</taxon>
    </lineage>
</organism>
<comment type="caution">
    <text evidence="1">The sequence shown here is derived from an EMBL/GenBank/DDBJ whole genome shotgun (WGS) entry which is preliminary data.</text>
</comment>
<reference evidence="1 2" key="1">
    <citation type="submission" date="2024-10" db="EMBL/GenBank/DDBJ databases">
        <title>The Natural Products Discovery Center: Release of the First 8490 Sequenced Strains for Exploring Actinobacteria Biosynthetic Diversity.</title>
        <authorList>
            <person name="Kalkreuter E."/>
            <person name="Kautsar S.A."/>
            <person name="Yang D."/>
            <person name="Bader C.D."/>
            <person name="Teijaro C.N."/>
            <person name="Fluegel L."/>
            <person name="Davis C.M."/>
            <person name="Simpson J.R."/>
            <person name="Lauterbach L."/>
            <person name="Steele A.D."/>
            <person name="Gui C."/>
            <person name="Meng S."/>
            <person name="Li G."/>
            <person name="Viehrig K."/>
            <person name="Ye F."/>
            <person name="Su P."/>
            <person name="Kiefer A.F."/>
            <person name="Nichols A."/>
            <person name="Cepeda A.J."/>
            <person name="Yan W."/>
            <person name="Fan B."/>
            <person name="Jiang Y."/>
            <person name="Adhikari A."/>
            <person name="Zheng C.-J."/>
            <person name="Schuster L."/>
            <person name="Cowan T.M."/>
            <person name="Smanski M.J."/>
            <person name="Chevrette M.G."/>
            <person name="De Carvalho L.P.S."/>
            <person name="Shen B."/>
        </authorList>
    </citation>
    <scope>NUCLEOTIDE SEQUENCE [LARGE SCALE GENOMIC DNA]</scope>
    <source>
        <strain evidence="1 2">NPDC007066</strain>
    </source>
</reference>
<accession>A0ABW6LLF3</accession>
<proteinExistence type="predicted"/>
<protein>
    <recommendedName>
        <fullName evidence="3">Antibiotic biosynthesis monooxygenase</fullName>
    </recommendedName>
</protein>
<sequence length="94" mass="10410">MYAVIRRYEGVTEPAEAGRRVHEEFLPLVRQVQGFVAYYWVDAGDGVMVSTSVFQDRSGAEESTHRAKDFVRDRLAALLPQPPQVTAGEVVAAS</sequence>
<evidence type="ECO:0000313" key="2">
    <source>
        <dbReference type="Proteomes" id="UP001601288"/>
    </source>
</evidence>
<name>A0ABW6LLF3_9ACTN</name>
<dbReference type="EMBL" id="JBIAFP010000021">
    <property type="protein sequence ID" value="MFE9228849.1"/>
    <property type="molecule type" value="Genomic_DNA"/>
</dbReference>
<evidence type="ECO:0008006" key="3">
    <source>
        <dbReference type="Google" id="ProtNLM"/>
    </source>
</evidence>
<dbReference type="Proteomes" id="UP001601288">
    <property type="component" value="Unassembled WGS sequence"/>
</dbReference>
<evidence type="ECO:0000313" key="1">
    <source>
        <dbReference type="EMBL" id="MFE9228849.1"/>
    </source>
</evidence>
<gene>
    <name evidence="1" type="ORF">ACFYM3_30390</name>
</gene>
<keyword evidence="2" id="KW-1185">Reference proteome</keyword>